<sequence length="229" mass="25408">MAFWLLYACAVVVALIVLACVSRIRVRVRYSRSGKLDQLVVVVQALYGIVSRQIVIPTIKLEKSGVVYAEKPQGGIPGIKGKEFPKKRMFGFGKLRRNRKAAKALLRSTVRFKRWVVYALKKIECTRWRLDFRVGTGNAASTAVVVGLLWAASGCATGAASHFLRLKAPPRGEVVPNYASSEFAVVWEADFGIRFGTAIAAVMKLGFRTVRIGRAIRAWRSWLSPPEQV</sequence>
<dbReference type="Proteomes" id="UP001596105">
    <property type="component" value="Unassembled WGS sequence"/>
</dbReference>
<keyword evidence="2" id="KW-1185">Reference proteome</keyword>
<proteinExistence type="predicted"/>
<evidence type="ECO:0000313" key="2">
    <source>
        <dbReference type="Proteomes" id="UP001596105"/>
    </source>
</evidence>
<dbReference type="EMBL" id="JBHSMH010000005">
    <property type="protein sequence ID" value="MFC5467820.1"/>
    <property type="molecule type" value="Genomic_DNA"/>
</dbReference>
<gene>
    <name evidence="1" type="ORF">ACFPPD_03755</name>
</gene>
<comment type="caution">
    <text evidence="1">The sequence shown here is derived from an EMBL/GenBank/DDBJ whole genome shotgun (WGS) entry which is preliminary data.</text>
</comment>
<dbReference type="RefSeq" id="WP_209743262.1">
    <property type="nucleotide sequence ID" value="NZ_JBHSMH010000005.1"/>
</dbReference>
<dbReference type="Pfam" id="PF11167">
    <property type="entry name" value="DUF2953"/>
    <property type="match status" value="1"/>
</dbReference>
<reference evidence="2" key="1">
    <citation type="journal article" date="2019" name="Int. J. Syst. Evol. Microbiol.">
        <title>The Global Catalogue of Microorganisms (GCM) 10K type strain sequencing project: providing services to taxonomists for standard genome sequencing and annotation.</title>
        <authorList>
            <consortium name="The Broad Institute Genomics Platform"/>
            <consortium name="The Broad Institute Genome Sequencing Center for Infectious Disease"/>
            <person name="Wu L."/>
            <person name="Ma J."/>
        </authorList>
    </citation>
    <scope>NUCLEOTIDE SEQUENCE [LARGE SCALE GENOMIC DNA]</scope>
    <source>
        <strain evidence="2">CCUG 57113</strain>
    </source>
</reference>
<protein>
    <submittedName>
        <fullName evidence="1">DUF2953 domain-containing protein</fullName>
    </submittedName>
</protein>
<dbReference type="InterPro" id="IPR021338">
    <property type="entry name" value="DUF2953"/>
</dbReference>
<accession>A0ABW0LPK2</accession>
<name>A0ABW0LPK2_9BACL</name>
<organism evidence="1 2">
    <name type="scientific">Cohnella suwonensis</name>
    <dbReference type="NCBI Taxonomy" id="696072"/>
    <lineage>
        <taxon>Bacteria</taxon>
        <taxon>Bacillati</taxon>
        <taxon>Bacillota</taxon>
        <taxon>Bacilli</taxon>
        <taxon>Bacillales</taxon>
        <taxon>Paenibacillaceae</taxon>
        <taxon>Cohnella</taxon>
    </lineage>
</organism>
<evidence type="ECO:0000313" key="1">
    <source>
        <dbReference type="EMBL" id="MFC5467820.1"/>
    </source>
</evidence>